<dbReference type="OrthoDB" id="9809995at2"/>
<dbReference type="InterPro" id="IPR043129">
    <property type="entry name" value="ATPase_NBD"/>
</dbReference>
<dbReference type="InterPro" id="IPR022496">
    <property type="entry name" value="T6A_TsaB"/>
</dbReference>
<dbReference type="Pfam" id="PF00814">
    <property type="entry name" value="TsaD"/>
    <property type="match status" value="1"/>
</dbReference>
<dbReference type="GO" id="GO:0005829">
    <property type="term" value="C:cytosol"/>
    <property type="evidence" value="ECO:0007669"/>
    <property type="project" value="TreeGrafter"/>
</dbReference>
<dbReference type="InterPro" id="IPR000905">
    <property type="entry name" value="Gcp-like_dom"/>
</dbReference>
<dbReference type="EMBL" id="CANL01000005">
    <property type="protein sequence ID" value="CCM62473.1"/>
    <property type="molecule type" value="Genomic_DNA"/>
</dbReference>
<dbReference type="Proteomes" id="UP000018291">
    <property type="component" value="Unassembled WGS sequence"/>
</dbReference>
<dbReference type="STRING" id="1229780.BN381_130031"/>
<gene>
    <name evidence="2" type="ORF">BN381_130031</name>
</gene>
<sequence length="233" mass="25202">MLILGIETATDRVGAALVDHVGVLAETHLLGGRRHAEALGPTIEFLMAQADRRPQDLAAIAVDVGPGLFTGLRVGLAHGKAMAHALAIPMLGVPSLDLVAFPLRYGDKRVVSVIDARRGEVYWATYWPVPGGVQREGEHRIGAPEQLVSELTADPADTLLVGDGAHRYDNVFGGIDHVELADPALSRPSASSLVQLAHPQAMREEFVDQHEIEPLYLRRPDAEINWVTRNDQG</sequence>
<comment type="caution">
    <text evidence="2">The sequence shown here is derived from an EMBL/GenBank/DDBJ whole genome shotgun (WGS) entry which is preliminary data.</text>
</comment>
<dbReference type="PANTHER" id="PTHR11735:SF11">
    <property type="entry name" value="TRNA THREONYLCARBAMOYLADENOSINE BIOSYNTHESIS PROTEIN TSAB"/>
    <property type="match status" value="1"/>
</dbReference>
<organism evidence="2 3">
    <name type="scientific">Candidatus Neomicrothrix parvicella RN1</name>
    <dbReference type="NCBI Taxonomy" id="1229780"/>
    <lineage>
        <taxon>Bacteria</taxon>
        <taxon>Bacillati</taxon>
        <taxon>Actinomycetota</taxon>
        <taxon>Acidimicrobiia</taxon>
        <taxon>Acidimicrobiales</taxon>
        <taxon>Microthrixaceae</taxon>
        <taxon>Candidatus Neomicrothrix</taxon>
    </lineage>
</organism>
<dbReference type="eggNOG" id="COG1214">
    <property type="taxonomic scope" value="Bacteria"/>
</dbReference>
<dbReference type="HOGENOM" id="CLU_064886_3_0_11"/>
<accession>R4YWQ9</accession>
<proteinExistence type="predicted"/>
<reference evidence="2 3" key="1">
    <citation type="journal article" date="2013" name="ISME J.">
        <title>Metabolic model for the filamentous 'Candidatus Microthrix parvicella' based on genomic and metagenomic analyses.</title>
        <authorList>
            <person name="Jon McIlroy S."/>
            <person name="Kristiansen R."/>
            <person name="Albertsen M."/>
            <person name="Michael Karst S."/>
            <person name="Rossetti S."/>
            <person name="Lund Nielsen J."/>
            <person name="Tandoi V."/>
            <person name="James Seviour R."/>
            <person name="Nielsen P.H."/>
        </authorList>
    </citation>
    <scope>NUCLEOTIDE SEQUENCE [LARGE SCALE GENOMIC DNA]</scope>
    <source>
        <strain evidence="2 3">RN1</strain>
    </source>
</reference>
<protein>
    <recommendedName>
        <fullName evidence="1">Gcp-like domain-containing protein</fullName>
    </recommendedName>
</protein>
<evidence type="ECO:0000313" key="3">
    <source>
        <dbReference type="Proteomes" id="UP000018291"/>
    </source>
</evidence>
<dbReference type="AlphaFoldDB" id="R4YWQ9"/>
<feature type="domain" description="Gcp-like" evidence="1">
    <location>
        <begin position="33"/>
        <end position="226"/>
    </location>
</feature>
<dbReference type="GO" id="GO:0002949">
    <property type="term" value="P:tRNA threonylcarbamoyladenosine modification"/>
    <property type="evidence" value="ECO:0007669"/>
    <property type="project" value="InterPro"/>
</dbReference>
<name>R4YWQ9_9ACTN</name>
<dbReference type="NCBIfam" id="TIGR03725">
    <property type="entry name" value="T6A_YeaZ"/>
    <property type="match status" value="1"/>
</dbReference>
<evidence type="ECO:0000313" key="2">
    <source>
        <dbReference type="EMBL" id="CCM62473.1"/>
    </source>
</evidence>
<dbReference type="RefSeq" id="WP_012223978.1">
    <property type="nucleotide sequence ID" value="NZ_HG422565.1"/>
</dbReference>
<dbReference type="CDD" id="cd24032">
    <property type="entry name" value="ASKHA_NBD_TsaB"/>
    <property type="match status" value="1"/>
</dbReference>
<dbReference type="PANTHER" id="PTHR11735">
    <property type="entry name" value="TRNA N6-ADENOSINE THREONYLCARBAMOYLTRANSFERASE"/>
    <property type="match status" value="1"/>
</dbReference>
<keyword evidence="3" id="KW-1185">Reference proteome</keyword>
<dbReference type="Gene3D" id="3.30.420.40">
    <property type="match status" value="2"/>
</dbReference>
<dbReference type="SUPFAM" id="SSF53067">
    <property type="entry name" value="Actin-like ATPase domain"/>
    <property type="match status" value="2"/>
</dbReference>
<evidence type="ECO:0000259" key="1">
    <source>
        <dbReference type="Pfam" id="PF00814"/>
    </source>
</evidence>